<name>A0ABR6U9A1_9ACTN</name>
<gene>
    <name evidence="6" type="ORF">H7344_11665</name>
</gene>
<reference evidence="6 7" key="1">
    <citation type="submission" date="2020-08" db="EMBL/GenBank/DDBJ databases">
        <title>novel species in genus Nocardioides.</title>
        <authorList>
            <person name="Zhang G."/>
        </authorList>
    </citation>
    <scope>NUCLEOTIDE SEQUENCE [LARGE SCALE GENOMIC DNA]</scope>
    <source>
        <strain evidence="6 7">SC8A-24</strain>
    </source>
</reference>
<dbReference type="PANTHER" id="PTHR11049">
    <property type="entry name" value="ACYL COENZYME A THIOESTER HYDROLASE"/>
    <property type="match status" value="1"/>
</dbReference>
<feature type="compositionally biased region" description="Basic and acidic residues" evidence="4">
    <location>
        <begin position="169"/>
        <end position="178"/>
    </location>
</feature>
<dbReference type="RefSeq" id="WP_186346177.1">
    <property type="nucleotide sequence ID" value="NZ_BMMR01000005.1"/>
</dbReference>
<evidence type="ECO:0000259" key="5">
    <source>
        <dbReference type="PROSITE" id="PS51770"/>
    </source>
</evidence>
<dbReference type="PANTHER" id="PTHR11049:SF16">
    <property type="entry name" value="PROTEIN VDLD"/>
    <property type="match status" value="1"/>
</dbReference>
<feature type="region of interest" description="Disordered" evidence="4">
    <location>
        <begin position="139"/>
        <end position="178"/>
    </location>
</feature>
<feature type="region of interest" description="Disordered" evidence="4">
    <location>
        <begin position="1"/>
        <end position="22"/>
    </location>
</feature>
<evidence type="ECO:0000256" key="1">
    <source>
        <dbReference type="ARBA" id="ARBA00010458"/>
    </source>
</evidence>
<evidence type="ECO:0000256" key="2">
    <source>
        <dbReference type="ARBA" id="ARBA00022801"/>
    </source>
</evidence>
<accession>A0ABR6U9A1</accession>
<feature type="compositionally biased region" description="Low complexity" evidence="4">
    <location>
        <begin position="1"/>
        <end position="11"/>
    </location>
</feature>
<proteinExistence type="inferred from homology"/>
<sequence>MAESAQPSPSEEQPPPEPLPPSYTRVSLGQVVTSREANLLGNIHGGEIVKLADSAAGIVAQRHSGGPAVTAALDEVTFLQPVHVGDIVRTYAQVNWAGRSSMEVGVRIEAQPWDDPTVSSVHVASAYFVFVAITPEGRSRPIPPLRPETPDEVRRQREAEIRRAHRLARREEIESGRR</sequence>
<protein>
    <submittedName>
        <fullName evidence="6">Acyl-CoA thioesterase</fullName>
    </submittedName>
</protein>
<dbReference type="Gene3D" id="3.10.129.10">
    <property type="entry name" value="Hotdog Thioesterase"/>
    <property type="match status" value="1"/>
</dbReference>
<dbReference type="Pfam" id="PF03061">
    <property type="entry name" value="4HBT"/>
    <property type="match status" value="1"/>
</dbReference>
<evidence type="ECO:0000313" key="6">
    <source>
        <dbReference type="EMBL" id="MBC2960950.1"/>
    </source>
</evidence>
<dbReference type="InterPro" id="IPR006683">
    <property type="entry name" value="Thioestr_dom"/>
</dbReference>
<evidence type="ECO:0000256" key="3">
    <source>
        <dbReference type="PROSITE-ProRule" id="PRU01106"/>
    </source>
</evidence>
<dbReference type="CDD" id="cd03442">
    <property type="entry name" value="BFIT_BACH"/>
    <property type="match status" value="1"/>
</dbReference>
<keyword evidence="2 3" id="KW-0378">Hydrolase</keyword>
<evidence type="ECO:0000313" key="7">
    <source>
        <dbReference type="Proteomes" id="UP000604001"/>
    </source>
</evidence>
<feature type="compositionally biased region" description="Pro residues" evidence="4">
    <location>
        <begin position="12"/>
        <end position="21"/>
    </location>
</feature>
<dbReference type="InterPro" id="IPR033120">
    <property type="entry name" value="HOTDOG_ACOT"/>
</dbReference>
<dbReference type="Proteomes" id="UP000604001">
    <property type="component" value="Unassembled WGS sequence"/>
</dbReference>
<dbReference type="SUPFAM" id="SSF54637">
    <property type="entry name" value="Thioesterase/thiol ester dehydrase-isomerase"/>
    <property type="match status" value="1"/>
</dbReference>
<comment type="similarity">
    <text evidence="1">Belongs to the acyl coenzyme A hydrolase family.</text>
</comment>
<comment type="caution">
    <text evidence="6">The sequence shown here is derived from an EMBL/GenBank/DDBJ whole genome shotgun (WGS) entry which is preliminary data.</text>
</comment>
<dbReference type="InterPro" id="IPR040170">
    <property type="entry name" value="Cytosol_ACT"/>
</dbReference>
<dbReference type="InterPro" id="IPR029069">
    <property type="entry name" value="HotDog_dom_sf"/>
</dbReference>
<dbReference type="PROSITE" id="PS51770">
    <property type="entry name" value="HOTDOG_ACOT"/>
    <property type="match status" value="1"/>
</dbReference>
<feature type="compositionally biased region" description="Basic and acidic residues" evidence="4">
    <location>
        <begin position="148"/>
        <end position="162"/>
    </location>
</feature>
<organism evidence="6 7">
    <name type="scientific">Nocardioides deserti</name>
    <dbReference type="NCBI Taxonomy" id="1588644"/>
    <lineage>
        <taxon>Bacteria</taxon>
        <taxon>Bacillati</taxon>
        <taxon>Actinomycetota</taxon>
        <taxon>Actinomycetes</taxon>
        <taxon>Propionibacteriales</taxon>
        <taxon>Nocardioidaceae</taxon>
        <taxon>Nocardioides</taxon>
    </lineage>
</organism>
<feature type="domain" description="HotDog ACOT-type" evidence="5">
    <location>
        <begin position="22"/>
        <end position="136"/>
    </location>
</feature>
<keyword evidence="7" id="KW-1185">Reference proteome</keyword>
<dbReference type="EMBL" id="JACMYC010000005">
    <property type="protein sequence ID" value="MBC2960950.1"/>
    <property type="molecule type" value="Genomic_DNA"/>
</dbReference>
<evidence type="ECO:0000256" key="4">
    <source>
        <dbReference type="SAM" id="MobiDB-lite"/>
    </source>
</evidence>